<name>A0A0D0CY77_9AGAM</name>
<dbReference type="EMBL" id="KN830916">
    <property type="protein sequence ID" value="KIK72364.1"/>
    <property type="molecule type" value="Genomic_DNA"/>
</dbReference>
<feature type="non-terminal residue" evidence="2">
    <location>
        <position position="1"/>
    </location>
</feature>
<evidence type="ECO:0000313" key="2">
    <source>
        <dbReference type="EMBL" id="KIK72364.1"/>
    </source>
</evidence>
<dbReference type="InParanoid" id="A0A0D0CY77"/>
<gene>
    <name evidence="2" type="ORF">PAXRUDRAFT_29316</name>
</gene>
<organism evidence="2 3">
    <name type="scientific">Paxillus rubicundulus Ve08.2h10</name>
    <dbReference type="NCBI Taxonomy" id="930991"/>
    <lineage>
        <taxon>Eukaryota</taxon>
        <taxon>Fungi</taxon>
        <taxon>Dikarya</taxon>
        <taxon>Basidiomycota</taxon>
        <taxon>Agaricomycotina</taxon>
        <taxon>Agaricomycetes</taxon>
        <taxon>Agaricomycetidae</taxon>
        <taxon>Boletales</taxon>
        <taxon>Paxilineae</taxon>
        <taxon>Paxillaceae</taxon>
        <taxon>Paxillus</taxon>
    </lineage>
</organism>
<sequence>MSSLSASAKISKVKATKTPKRNSATLEALTLPPVGKKQRMVEEAQENNEMEVYVEESTSPSQVIHHRVFPVKIIKLLNDPHERNGVAIAWSLDPHNSLGGTQVALIEK</sequence>
<keyword evidence="3" id="KW-1185">Reference proteome</keyword>
<proteinExistence type="predicted"/>
<protein>
    <submittedName>
        <fullName evidence="2">Uncharacterized protein</fullName>
    </submittedName>
</protein>
<feature type="region of interest" description="Disordered" evidence="1">
    <location>
        <begin position="1"/>
        <end position="22"/>
    </location>
</feature>
<evidence type="ECO:0000256" key="1">
    <source>
        <dbReference type="SAM" id="MobiDB-lite"/>
    </source>
</evidence>
<reference evidence="3" key="2">
    <citation type="submission" date="2015-01" db="EMBL/GenBank/DDBJ databases">
        <title>Evolutionary Origins and Diversification of the Mycorrhizal Mutualists.</title>
        <authorList>
            <consortium name="DOE Joint Genome Institute"/>
            <consortium name="Mycorrhizal Genomics Consortium"/>
            <person name="Kohler A."/>
            <person name="Kuo A."/>
            <person name="Nagy L.G."/>
            <person name="Floudas D."/>
            <person name="Copeland A."/>
            <person name="Barry K.W."/>
            <person name="Cichocki N."/>
            <person name="Veneault-Fourrey C."/>
            <person name="LaButti K."/>
            <person name="Lindquist E.A."/>
            <person name="Lipzen A."/>
            <person name="Lundell T."/>
            <person name="Morin E."/>
            <person name="Murat C."/>
            <person name="Riley R."/>
            <person name="Ohm R."/>
            <person name="Sun H."/>
            <person name="Tunlid A."/>
            <person name="Henrissat B."/>
            <person name="Grigoriev I.V."/>
            <person name="Hibbett D.S."/>
            <person name="Martin F."/>
        </authorList>
    </citation>
    <scope>NUCLEOTIDE SEQUENCE [LARGE SCALE GENOMIC DNA]</scope>
    <source>
        <strain evidence="3">Ve08.2h10</strain>
    </source>
</reference>
<dbReference type="Proteomes" id="UP000054538">
    <property type="component" value="Unassembled WGS sequence"/>
</dbReference>
<dbReference type="HOGENOM" id="CLU_2203297_0_0_1"/>
<evidence type="ECO:0000313" key="3">
    <source>
        <dbReference type="Proteomes" id="UP000054538"/>
    </source>
</evidence>
<feature type="compositionally biased region" description="Basic residues" evidence="1">
    <location>
        <begin position="11"/>
        <end position="20"/>
    </location>
</feature>
<dbReference type="AlphaFoldDB" id="A0A0D0CY77"/>
<reference evidence="2 3" key="1">
    <citation type="submission" date="2014-04" db="EMBL/GenBank/DDBJ databases">
        <authorList>
            <consortium name="DOE Joint Genome Institute"/>
            <person name="Kuo A."/>
            <person name="Kohler A."/>
            <person name="Jargeat P."/>
            <person name="Nagy L.G."/>
            <person name="Floudas D."/>
            <person name="Copeland A."/>
            <person name="Barry K.W."/>
            <person name="Cichocki N."/>
            <person name="Veneault-Fourrey C."/>
            <person name="LaButti K."/>
            <person name="Lindquist E.A."/>
            <person name="Lipzen A."/>
            <person name="Lundell T."/>
            <person name="Morin E."/>
            <person name="Murat C."/>
            <person name="Sun H."/>
            <person name="Tunlid A."/>
            <person name="Henrissat B."/>
            <person name="Grigoriev I.V."/>
            <person name="Hibbett D.S."/>
            <person name="Martin F."/>
            <person name="Nordberg H.P."/>
            <person name="Cantor M.N."/>
            <person name="Hua S.X."/>
        </authorList>
    </citation>
    <scope>NUCLEOTIDE SEQUENCE [LARGE SCALE GENOMIC DNA]</scope>
    <source>
        <strain evidence="2 3">Ve08.2h10</strain>
    </source>
</reference>
<accession>A0A0D0CY77</accession>